<accession>A0ACB9SK95</accession>
<organism evidence="1 2">
    <name type="scientific">Holotrichia oblita</name>
    <name type="common">Chafer beetle</name>
    <dbReference type="NCBI Taxonomy" id="644536"/>
    <lineage>
        <taxon>Eukaryota</taxon>
        <taxon>Metazoa</taxon>
        <taxon>Ecdysozoa</taxon>
        <taxon>Arthropoda</taxon>
        <taxon>Hexapoda</taxon>
        <taxon>Insecta</taxon>
        <taxon>Pterygota</taxon>
        <taxon>Neoptera</taxon>
        <taxon>Endopterygota</taxon>
        <taxon>Coleoptera</taxon>
        <taxon>Polyphaga</taxon>
        <taxon>Scarabaeiformia</taxon>
        <taxon>Scarabaeidae</taxon>
        <taxon>Melolonthinae</taxon>
        <taxon>Holotrichia</taxon>
    </lineage>
</organism>
<evidence type="ECO:0000313" key="2">
    <source>
        <dbReference type="Proteomes" id="UP001056778"/>
    </source>
</evidence>
<sequence>MPEDHRQSEEGSGHLGGSNQRQQAYAKSEEHVQNNTEINNNDTEKVGCDNLYENSKIIFSNDETNVILNEMDVDQSSFPETIVEERVHSNRKRKINEEMPSNQNKRYASTLLFAAADAYKEAQKEQTKAALELSHSQARDDRVESFVKMDLSMADLEEELIAKFLSTDCCIKKCNTLIPRDRIVSSRTNCLELSKNKLDLVILSNIEAGIRYNEEFQGVYSEIAKRKIEGCRIEHGLANKPSTNPKSLKPAEIQKAVKFLEYTADLLALLLPGRLPKFKDYRVMKLPSNETRSSVYRKYITSLQDDDPKMSRSFRRIWTKYIPYVTTMKPADDLCDICRGNTLSIALTKNIPDIEREQKLNQFLEHLHRARNQRAYYQSWCENTDDRAVVLSFDFAQTVHYPVSPQQPGTAYFKATKKCGVFGITNEKLKIQHNYLIDEKDDVVKGPNCVVSILHHHLETYCEDIQKPVIFCDNCVGQNKNNTVLSYLQWRVARKLNQTILFNFLLTGHTEFAPDRYFGIFKARYATSNIDTYEDLLQCVVQSSPSGHNKAVSAENVTCYQWDSYLKPFYRPLVGITQFHHFIICTDCVKTKKFADSEVVDPFHLLLKPIDSEMPDTIQPVGLTLERQWYIYQNLRSLVTGPGNVDITAPLPKEKLVSKKQKPEVDGEDNSAAPLPKKFGIPETKGKR</sequence>
<dbReference type="EMBL" id="CM043023">
    <property type="protein sequence ID" value="KAI4455547.1"/>
    <property type="molecule type" value="Genomic_DNA"/>
</dbReference>
<reference evidence="1" key="1">
    <citation type="submission" date="2022-04" db="EMBL/GenBank/DDBJ databases">
        <title>Chromosome-scale genome assembly of Holotrichia oblita Faldermann.</title>
        <authorList>
            <person name="Rongchong L."/>
        </authorList>
    </citation>
    <scope>NUCLEOTIDE SEQUENCE</scope>
    <source>
        <strain evidence="1">81SQS9</strain>
    </source>
</reference>
<protein>
    <submittedName>
        <fullName evidence="1">Uncharacterized protein</fullName>
    </submittedName>
</protein>
<gene>
    <name evidence="1" type="ORF">MML48_9g00007554</name>
</gene>
<name>A0ACB9SK95_HOLOL</name>
<keyword evidence="2" id="KW-1185">Reference proteome</keyword>
<dbReference type="Proteomes" id="UP001056778">
    <property type="component" value="Chromosome 9"/>
</dbReference>
<evidence type="ECO:0000313" key="1">
    <source>
        <dbReference type="EMBL" id="KAI4455547.1"/>
    </source>
</evidence>
<proteinExistence type="predicted"/>
<comment type="caution">
    <text evidence="1">The sequence shown here is derived from an EMBL/GenBank/DDBJ whole genome shotgun (WGS) entry which is preliminary data.</text>
</comment>